<feature type="transmembrane region" description="Helical" evidence="8">
    <location>
        <begin position="91"/>
        <end position="111"/>
    </location>
</feature>
<sequence>MANAKAASPGHGLASSPYPVSGSSDGSKANSEQHDHGSEHHPRAGMKSFAWPLVLISILCSHFLYALDNTVVANVQPAIIATLGEIDKLPWISVGFVFAAASVTLTWGRLYGLFDVKITFMTAVFVFEVGTAVCGAAPTMNAFIVGRTICGLGAGGIYTGTMVVVAAFTSIKERPAYLGMTGLTWGFGTVLGPVIGGAFADNTHATWRWGFYIGLCVGAVAAPVYFLLLPRYDVRKGTPMLIRFFEFDLVGSVLLIGAFVSGTCAIDFGGSLYAWSDSRIIGLFCVFGVLCILFTAQQGCSILTKPEHRLFPGDMLKSRDMVILFIQASASNACVFIPVFYIPLYFQFVRGDGALESAVRLLPYVCVFVAAAMFNGIFMTKTGYYLPWYIVGAALSLVGGALMFTVTQHTAPSRVYGYSVLIAAGAGSVNPACWAVSQAKAPRGNFVQASAFIGLANALGLTLTLSISNSVFVNVATKMVATVLPRLNRTQVQAAIAGTDAHVFQTLMDDERMRCLDAITYALSRIYIMLIVGAATSLVFAMLMKWEKVFVDPEKEQQDEQKAQV</sequence>
<accession>U1GJD5</accession>
<dbReference type="GO" id="GO:0022857">
    <property type="term" value="F:transmembrane transporter activity"/>
    <property type="evidence" value="ECO:0007669"/>
    <property type="project" value="InterPro"/>
</dbReference>
<dbReference type="Proteomes" id="UP000019373">
    <property type="component" value="Unassembled WGS sequence"/>
</dbReference>
<feature type="compositionally biased region" description="Polar residues" evidence="7">
    <location>
        <begin position="21"/>
        <end position="30"/>
    </location>
</feature>
<feature type="transmembrane region" description="Helical" evidence="8">
    <location>
        <begin position="144"/>
        <end position="169"/>
    </location>
</feature>
<dbReference type="Pfam" id="PF07690">
    <property type="entry name" value="MFS_1"/>
    <property type="match status" value="1"/>
</dbReference>
<dbReference type="HOGENOM" id="CLU_000960_22_1_1"/>
<keyword evidence="5 8" id="KW-1133">Transmembrane helix</keyword>
<feature type="transmembrane region" description="Helical" evidence="8">
    <location>
        <begin position="49"/>
        <end position="67"/>
    </location>
</feature>
<dbReference type="GO" id="GO:0005886">
    <property type="term" value="C:plasma membrane"/>
    <property type="evidence" value="ECO:0007669"/>
    <property type="project" value="TreeGrafter"/>
</dbReference>
<feature type="transmembrane region" description="Helical" evidence="8">
    <location>
        <begin position="118"/>
        <end position="138"/>
    </location>
</feature>
<feature type="transmembrane region" description="Helical" evidence="8">
    <location>
        <begin position="249"/>
        <end position="274"/>
    </location>
</feature>
<dbReference type="PANTHER" id="PTHR23501:SF12">
    <property type="entry name" value="MAJOR FACILITATOR SUPERFAMILY (MFS) PROFILE DOMAIN-CONTAINING PROTEIN-RELATED"/>
    <property type="match status" value="1"/>
</dbReference>
<evidence type="ECO:0000256" key="3">
    <source>
        <dbReference type="ARBA" id="ARBA00022448"/>
    </source>
</evidence>
<keyword evidence="6 8" id="KW-0472">Membrane</keyword>
<feature type="transmembrane region" description="Helical" evidence="8">
    <location>
        <begin position="385"/>
        <end position="404"/>
    </location>
</feature>
<dbReference type="GeneID" id="19241450"/>
<feature type="region of interest" description="Disordered" evidence="7">
    <location>
        <begin position="1"/>
        <end position="42"/>
    </location>
</feature>
<dbReference type="PANTHER" id="PTHR23501">
    <property type="entry name" value="MAJOR FACILITATOR SUPERFAMILY"/>
    <property type="match status" value="1"/>
</dbReference>
<evidence type="ECO:0000313" key="11">
    <source>
        <dbReference type="Proteomes" id="UP000019373"/>
    </source>
</evidence>
<protein>
    <recommendedName>
        <fullName evidence="9">Major facilitator superfamily (MFS) profile domain-containing protein</fullName>
    </recommendedName>
</protein>
<proteinExistence type="inferred from homology"/>
<evidence type="ECO:0000256" key="4">
    <source>
        <dbReference type="ARBA" id="ARBA00022692"/>
    </source>
</evidence>
<evidence type="ECO:0000256" key="1">
    <source>
        <dbReference type="ARBA" id="ARBA00004141"/>
    </source>
</evidence>
<feature type="transmembrane region" description="Helical" evidence="8">
    <location>
        <begin position="176"/>
        <end position="197"/>
    </location>
</feature>
<dbReference type="EMBL" id="KE721157">
    <property type="protein sequence ID" value="ERF71951.1"/>
    <property type="molecule type" value="Genomic_DNA"/>
</dbReference>
<evidence type="ECO:0000256" key="7">
    <source>
        <dbReference type="SAM" id="MobiDB-lite"/>
    </source>
</evidence>
<feature type="transmembrane region" description="Helical" evidence="8">
    <location>
        <begin position="449"/>
        <end position="472"/>
    </location>
</feature>
<evidence type="ECO:0000256" key="8">
    <source>
        <dbReference type="SAM" id="Phobius"/>
    </source>
</evidence>
<dbReference type="SUPFAM" id="SSF103473">
    <property type="entry name" value="MFS general substrate transporter"/>
    <property type="match status" value="1"/>
</dbReference>
<feature type="domain" description="Major facilitator superfamily (MFS) profile" evidence="9">
    <location>
        <begin position="54"/>
        <end position="549"/>
    </location>
</feature>
<feature type="compositionally biased region" description="Basic and acidic residues" evidence="7">
    <location>
        <begin position="31"/>
        <end position="42"/>
    </location>
</feature>
<evidence type="ECO:0000313" key="10">
    <source>
        <dbReference type="EMBL" id="ERF71951.1"/>
    </source>
</evidence>
<dbReference type="CDD" id="cd17502">
    <property type="entry name" value="MFS_Azr1_MDR_like"/>
    <property type="match status" value="1"/>
</dbReference>
<keyword evidence="4 8" id="KW-0812">Transmembrane</keyword>
<dbReference type="InterPro" id="IPR020846">
    <property type="entry name" value="MFS_dom"/>
</dbReference>
<dbReference type="InterPro" id="IPR011701">
    <property type="entry name" value="MFS"/>
</dbReference>
<organism evidence="10 11">
    <name type="scientific">Endocarpon pusillum (strain Z07020 / HMAS-L-300199)</name>
    <name type="common">Lichen-forming fungus</name>
    <dbReference type="NCBI Taxonomy" id="1263415"/>
    <lineage>
        <taxon>Eukaryota</taxon>
        <taxon>Fungi</taxon>
        <taxon>Dikarya</taxon>
        <taxon>Ascomycota</taxon>
        <taxon>Pezizomycotina</taxon>
        <taxon>Eurotiomycetes</taxon>
        <taxon>Chaetothyriomycetidae</taxon>
        <taxon>Verrucariales</taxon>
        <taxon>Verrucariaceae</taxon>
        <taxon>Endocarpon</taxon>
    </lineage>
</organism>
<evidence type="ECO:0000259" key="9">
    <source>
        <dbReference type="PROSITE" id="PS50850"/>
    </source>
</evidence>
<dbReference type="PROSITE" id="PS50850">
    <property type="entry name" value="MFS"/>
    <property type="match status" value="1"/>
</dbReference>
<evidence type="ECO:0000256" key="2">
    <source>
        <dbReference type="ARBA" id="ARBA00007520"/>
    </source>
</evidence>
<dbReference type="OrthoDB" id="10021397at2759"/>
<evidence type="ECO:0000256" key="6">
    <source>
        <dbReference type="ARBA" id="ARBA00023136"/>
    </source>
</evidence>
<feature type="transmembrane region" description="Helical" evidence="8">
    <location>
        <begin position="361"/>
        <end position="378"/>
    </location>
</feature>
<comment type="similarity">
    <text evidence="2">Belongs to the major facilitator superfamily. TCR/Tet family.</text>
</comment>
<gene>
    <name evidence="10" type="ORF">EPUS_06510</name>
</gene>
<dbReference type="PRINTS" id="PR01036">
    <property type="entry name" value="TCRTETB"/>
</dbReference>
<feature type="transmembrane region" description="Helical" evidence="8">
    <location>
        <begin position="526"/>
        <end position="544"/>
    </location>
</feature>
<comment type="subcellular location">
    <subcellularLocation>
        <location evidence="1">Membrane</location>
        <topology evidence="1">Multi-pass membrane protein</topology>
    </subcellularLocation>
</comment>
<feature type="transmembrane region" description="Helical" evidence="8">
    <location>
        <begin position="209"/>
        <end position="228"/>
    </location>
</feature>
<dbReference type="RefSeq" id="XP_007802405.1">
    <property type="nucleotide sequence ID" value="XM_007804214.1"/>
</dbReference>
<reference evidence="11" key="1">
    <citation type="journal article" date="2014" name="BMC Genomics">
        <title>Genome characteristics reveal the impact of lichenization on lichen-forming fungus Endocarpon pusillum Hedwig (Verrucariales, Ascomycota).</title>
        <authorList>
            <person name="Wang Y.-Y."/>
            <person name="Liu B."/>
            <person name="Zhang X.-Y."/>
            <person name="Zhou Q.-M."/>
            <person name="Zhang T."/>
            <person name="Li H."/>
            <person name="Yu Y.-F."/>
            <person name="Zhang X.-L."/>
            <person name="Hao X.-Y."/>
            <person name="Wang M."/>
            <person name="Wang L."/>
            <person name="Wei J.-C."/>
        </authorList>
    </citation>
    <scope>NUCLEOTIDE SEQUENCE [LARGE SCALE GENOMIC DNA]</scope>
    <source>
        <strain evidence="11">Z07020 / HMAS-L-300199</strain>
    </source>
</reference>
<dbReference type="OMA" id="WSKAYGT"/>
<keyword evidence="3" id="KW-0813">Transport</keyword>
<name>U1GJD5_ENDPU</name>
<keyword evidence="11" id="KW-1185">Reference proteome</keyword>
<feature type="transmembrane region" description="Helical" evidence="8">
    <location>
        <begin position="321"/>
        <end position="341"/>
    </location>
</feature>
<feature type="transmembrane region" description="Helical" evidence="8">
    <location>
        <begin position="280"/>
        <end position="300"/>
    </location>
</feature>
<dbReference type="Gene3D" id="1.20.1250.20">
    <property type="entry name" value="MFS general substrate transporter like domains"/>
    <property type="match status" value="1"/>
</dbReference>
<dbReference type="eggNOG" id="KOG0254">
    <property type="taxonomic scope" value="Eukaryota"/>
</dbReference>
<dbReference type="AlphaFoldDB" id="U1GJD5"/>
<dbReference type="InterPro" id="IPR036259">
    <property type="entry name" value="MFS_trans_sf"/>
</dbReference>
<evidence type="ECO:0000256" key="5">
    <source>
        <dbReference type="ARBA" id="ARBA00022989"/>
    </source>
</evidence>